<feature type="transmembrane region" description="Helical" evidence="2">
    <location>
        <begin position="115"/>
        <end position="137"/>
    </location>
</feature>
<dbReference type="KEGG" id="jme:EEW87_012880"/>
<sequence length="233" mass="24680">MSTSMGEENHRRDQDRDRRADADGLTRRHTGRDTHDTGRTSPSKDNRPTHHDSLRTQQKQRFGGMKFGAAFFGWLTAVGLTVLLAALVAGTGSAIGFSTDTTVQDAADNAKDVGIAGAVALLVILLIAYFAGGYVAGRMARFDGAKQGIAVWLWAVLIAIVVAVLGLIAGDRFDVLSQLDALPSIPVSTDDATTTGIIALITVAAVTLIGAILGGITGMRYHRKIDNADYTLD</sequence>
<name>A0A5P8FP89_9MICO</name>
<feature type="transmembrane region" description="Helical" evidence="2">
    <location>
        <begin position="196"/>
        <end position="216"/>
    </location>
</feature>
<evidence type="ECO:0000313" key="4">
    <source>
        <dbReference type="Proteomes" id="UP000271708"/>
    </source>
</evidence>
<organism evidence="3 4">
    <name type="scientific">Janibacter melonis</name>
    <dbReference type="NCBI Taxonomy" id="262209"/>
    <lineage>
        <taxon>Bacteria</taxon>
        <taxon>Bacillati</taxon>
        <taxon>Actinomycetota</taxon>
        <taxon>Actinomycetes</taxon>
        <taxon>Micrococcales</taxon>
        <taxon>Intrasporangiaceae</taxon>
        <taxon>Janibacter</taxon>
    </lineage>
</organism>
<feature type="transmembrane region" description="Helical" evidence="2">
    <location>
        <begin position="67"/>
        <end position="95"/>
    </location>
</feature>
<feature type="region of interest" description="Disordered" evidence="1">
    <location>
        <begin position="1"/>
        <end position="57"/>
    </location>
</feature>
<accession>A0A5P8FP89</accession>
<gene>
    <name evidence="3" type="ORF">EEW87_012880</name>
</gene>
<evidence type="ECO:0000313" key="3">
    <source>
        <dbReference type="EMBL" id="QFQ31011.2"/>
    </source>
</evidence>
<proteinExistence type="predicted"/>
<dbReference type="RefSeq" id="WP_123093769.1">
    <property type="nucleotide sequence ID" value="NZ_CP044548.2"/>
</dbReference>
<reference evidence="3 4" key="1">
    <citation type="submission" date="2019-09" db="EMBL/GenBank/DDBJ databases">
        <title>Complete Genome Sequence of Janibacter melonis M714 with both human health impact and industrial applications.</title>
        <authorList>
            <person name="Jin M."/>
            <person name="Zhao Q.R."/>
        </authorList>
    </citation>
    <scope>NUCLEOTIDE SEQUENCE [LARGE SCALE GENOMIC DNA]</scope>
    <source>
        <strain evidence="3 4">M714</strain>
    </source>
</reference>
<dbReference type="AlphaFoldDB" id="A0A5P8FP89"/>
<dbReference type="EMBL" id="CP044548">
    <property type="protein sequence ID" value="QFQ31011.2"/>
    <property type="molecule type" value="Genomic_DNA"/>
</dbReference>
<protein>
    <submittedName>
        <fullName evidence="3">Uncharacterized protein</fullName>
    </submittedName>
</protein>
<dbReference type="Proteomes" id="UP000271708">
    <property type="component" value="Chromosome"/>
</dbReference>
<feature type="compositionally biased region" description="Basic and acidic residues" evidence="1">
    <location>
        <begin position="7"/>
        <end position="54"/>
    </location>
</feature>
<feature type="transmembrane region" description="Helical" evidence="2">
    <location>
        <begin position="149"/>
        <end position="169"/>
    </location>
</feature>
<dbReference type="GeneID" id="59162073"/>
<evidence type="ECO:0000256" key="2">
    <source>
        <dbReference type="SAM" id="Phobius"/>
    </source>
</evidence>
<keyword evidence="2" id="KW-0472">Membrane</keyword>
<keyword evidence="2" id="KW-0812">Transmembrane</keyword>
<keyword evidence="2" id="KW-1133">Transmembrane helix</keyword>
<evidence type="ECO:0000256" key="1">
    <source>
        <dbReference type="SAM" id="MobiDB-lite"/>
    </source>
</evidence>